<dbReference type="GO" id="GO:0003677">
    <property type="term" value="F:DNA binding"/>
    <property type="evidence" value="ECO:0007669"/>
    <property type="project" value="UniProtKB-KW"/>
</dbReference>
<dbReference type="InterPro" id="IPR006447">
    <property type="entry name" value="Myb_dom_plants"/>
</dbReference>
<dbReference type="EMBL" id="JBJKBG010000010">
    <property type="protein sequence ID" value="KAL3720662.1"/>
    <property type="molecule type" value="Genomic_DNA"/>
</dbReference>
<dbReference type="SUPFAM" id="SSF46689">
    <property type="entry name" value="Homeodomain-like"/>
    <property type="match status" value="2"/>
</dbReference>
<keyword evidence="5" id="KW-0539">Nucleus</keyword>
<dbReference type="Pfam" id="PF00249">
    <property type="entry name" value="Myb_DNA-binding"/>
    <property type="match status" value="1"/>
</dbReference>
<feature type="compositionally biased region" description="Basic and acidic residues" evidence="6">
    <location>
        <begin position="99"/>
        <end position="120"/>
    </location>
</feature>
<evidence type="ECO:0000256" key="1">
    <source>
        <dbReference type="ARBA" id="ARBA00004123"/>
    </source>
</evidence>
<accession>A0ABD3IZQ9</accession>
<keyword evidence="2" id="KW-0805">Transcription regulation</keyword>
<dbReference type="PANTHER" id="PTHR44042:SF54">
    <property type="entry name" value="MYB-LIKE DNA-BINDING DOMAIN, SHAQKYF CLASS PROTEIN"/>
    <property type="match status" value="1"/>
</dbReference>
<sequence length="244" mass="28145">MESQYFFEVTPPGYSYLTYLLSPPTPPEPIEDHWTSEENEIFERCIAELGHLSRDFFENIALRIPEKSVGQIQRHFEALVKDVENIDAGRVPIPDYDGSESKVDEKEKPSDEPEKEKPSDEPLEEDQSTPQTTKKRGIAWSREEHELFLEGLEKYGKGDWKSISRNCVKTRNPTQVASHAQKYFKRLKNNSDRRRFSRLIDPLALPSSSEAIDRPSILMPSLQLASIVSRRRIGHSLSYYPSYS</sequence>
<dbReference type="NCBIfam" id="TIGR01557">
    <property type="entry name" value="myb_SHAQKYF"/>
    <property type="match status" value="1"/>
</dbReference>
<dbReference type="AlphaFoldDB" id="A0ABD3IZQ9"/>
<evidence type="ECO:0000313" key="10">
    <source>
        <dbReference type="EMBL" id="KAL3720662.1"/>
    </source>
</evidence>
<evidence type="ECO:0000259" key="7">
    <source>
        <dbReference type="PROSITE" id="PS50090"/>
    </source>
</evidence>
<dbReference type="InterPro" id="IPR017884">
    <property type="entry name" value="SANT_dom"/>
</dbReference>
<dbReference type="SMART" id="SM00717">
    <property type="entry name" value="SANT"/>
    <property type="match status" value="2"/>
</dbReference>
<keyword evidence="11" id="KW-1185">Reference proteome</keyword>
<dbReference type="FunFam" id="1.10.10.60:FF:000009">
    <property type="entry name" value="transcription factor MYB1R1"/>
    <property type="match status" value="1"/>
</dbReference>
<gene>
    <name evidence="10" type="ORF">ACJRO7_005474</name>
</gene>
<dbReference type="InterPro" id="IPR001005">
    <property type="entry name" value="SANT/Myb"/>
</dbReference>
<keyword evidence="4" id="KW-0804">Transcription</keyword>
<evidence type="ECO:0000259" key="9">
    <source>
        <dbReference type="PROSITE" id="PS51294"/>
    </source>
</evidence>
<reference evidence="10 11" key="1">
    <citation type="submission" date="2024-11" db="EMBL/GenBank/DDBJ databases">
        <title>Chromosome-level genome assembly of Eucalyptus globulus Labill. provides insights into its genome evolution.</title>
        <authorList>
            <person name="Li X."/>
        </authorList>
    </citation>
    <scope>NUCLEOTIDE SEQUENCE [LARGE SCALE GENOMIC DNA]</scope>
    <source>
        <strain evidence="10">CL2024</strain>
        <tissue evidence="10">Fresh tender leaves</tissue>
    </source>
</reference>
<evidence type="ECO:0000259" key="8">
    <source>
        <dbReference type="PROSITE" id="PS51293"/>
    </source>
</evidence>
<evidence type="ECO:0000256" key="3">
    <source>
        <dbReference type="ARBA" id="ARBA00023125"/>
    </source>
</evidence>
<dbReference type="PROSITE" id="PS51294">
    <property type="entry name" value="HTH_MYB"/>
    <property type="match status" value="1"/>
</dbReference>
<dbReference type="PROSITE" id="PS50090">
    <property type="entry name" value="MYB_LIKE"/>
    <property type="match status" value="1"/>
</dbReference>
<dbReference type="CDD" id="cd00167">
    <property type="entry name" value="SANT"/>
    <property type="match status" value="2"/>
</dbReference>
<dbReference type="PROSITE" id="PS51293">
    <property type="entry name" value="SANT"/>
    <property type="match status" value="1"/>
</dbReference>
<organism evidence="10 11">
    <name type="scientific">Eucalyptus globulus</name>
    <name type="common">Tasmanian blue gum</name>
    <dbReference type="NCBI Taxonomy" id="34317"/>
    <lineage>
        <taxon>Eukaryota</taxon>
        <taxon>Viridiplantae</taxon>
        <taxon>Streptophyta</taxon>
        <taxon>Embryophyta</taxon>
        <taxon>Tracheophyta</taxon>
        <taxon>Spermatophyta</taxon>
        <taxon>Magnoliopsida</taxon>
        <taxon>eudicotyledons</taxon>
        <taxon>Gunneridae</taxon>
        <taxon>Pentapetalae</taxon>
        <taxon>rosids</taxon>
        <taxon>malvids</taxon>
        <taxon>Myrtales</taxon>
        <taxon>Myrtaceae</taxon>
        <taxon>Myrtoideae</taxon>
        <taxon>Eucalypteae</taxon>
        <taxon>Eucalyptus</taxon>
    </lineage>
</organism>
<evidence type="ECO:0000256" key="6">
    <source>
        <dbReference type="SAM" id="MobiDB-lite"/>
    </source>
</evidence>
<evidence type="ECO:0000313" key="11">
    <source>
        <dbReference type="Proteomes" id="UP001634007"/>
    </source>
</evidence>
<evidence type="ECO:0000256" key="5">
    <source>
        <dbReference type="ARBA" id="ARBA00023242"/>
    </source>
</evidence>
<dbReference type="Gene3D" id="1.10.10.60">
    <property type="entry name" value="Homeodomain-like"/>
    <property type="match status" value="2"/>
</dbReference>
<comment type="subcellular location">
    <subcellularLocation>
        <location evidence="1">Nucleus</location>
    </subcellularLocation>
</comment>
<dbReference type="Proteomes" id="UP001634007">
    <property type="component" value="Unassembled WGS sequence"/>
</dbReference>
<keyword evidence="3" id="KW-0238">DNA-binding</keyword>
<evidence type="ECO:0000256" key="4">
    <source>
        <dbReference type="ARBA" id="ARBA00023163"/>
    </source>
</evidence>
<dbReference type="GO" id="GO:0005634">
    <property type="term" value="C:nucleus"/>
    <property type="evidence" value="ECO:0007669"/>
    <property type="project" value="UniProtKB-SubCell"/>
</dbReference>
<comment type="caution">
    <text evidence="10">The sequence shown here is derived from an EMBL/GenBank/DDBJ whole genome shotgun (WGS) entry which is preliminary data.</text>
</comment>
<dbReference type="PANTHER" id="PTHR44042">
    <property type="entry name" value="DUPLICATED HOMEODOMAIN-LIKE SUPERFAMILY PROTEIN-RELATED"/>
    <property type="match status" value="1"/>
</dbReference>
<feature type="region of interest" description="Disordered" evidence="6">
    <location>
        <begin position="89"/>
        <end position="137"/>
    </location>
</feature>
<dbReference type="InterPro" id="IPR009057">
    <property type="entry name" value="Homeodomain-like_sf"/>
</dbReference>
<name>A0ABD3IZQ9_EUCGL</name>
<feature type="domain" description="HTH myb-type" evidence="9">
    <location>
        <begin position="132"/>
        <end position="188"/>
    </location>
</feature>
<dbReference type="GO" id="GO:0010468">
    <property type="term" value="P:regulation of gene expression"/>
    <property type="evidence" value="ECO:0007669"/>
    <property type="project" value="UniProtKB-ARBA"/>
</dbReference>
<evidence type="ECO:0000256" key="2">
    <source>
        <dbReference type="ARBA" id="ARBA00023015"/>
    </source>
</evidence>
<feature type="domain" description="Myb-like" evidence="7">
    <location>
        <begin position="132"/>
        <end position="184"/>
    </location>
</feature>
<proteinExistence type="predicted"/>
<protein>
    <submittedName>
        <fullName evidence="10">Uncharacterized protein</fullName>
    </submittedName>
</protein>
<feature type="domain" description="SANT" evidence="8">
    <location>
        <begin position="140"/>
        <end position="188"/>
    </location>
</feature>
<dbReference type="InterPro" id="IPR017930">
    <property type="entry name" value="Myb_dom"/>
</dbReference>